<dbReference type="Gene3D" id="1.10.287.1060">
    <property type="entry name" value="ESAT-6-like"/>
    <property type="match status" value="1"/>
</dbReference>
<dbReference type="InterPro" id="IPR005024">
    <property type="entry name" value="Snf7_fam"/>
</dbReference>
<protein>
    <recommendedName>
        <fullName evidence="6">Charged multivesicular body protein 4b</fullName>
    </recommendedName>
</protein>
<dbReference type="GO" id="GO:0000815">
    <property type="term" value="C:ESCRT III complex"/>
    <property type="evidence" value="ECO:0007669"/>
    <property type="project" value="TreeGrafter"/>
</dbReference>
<reference evidence="4 5" key="2">
    <citation type="journal article" date="2019" name="G3 (Bethesda)">
        <title>Hybrid Assembly of the Genome of the Entomopathogenic Nematode Steinernema carpocapsae Identifies the X-Chromosome.</title>
        <authorList>
            <person name="Serra L."/>
            <person name="Macchietto M."/>
            <person name="Macias-Munoz A."/>
            <person name="McGill C.J."/>
            <person name="Rodriguez I.M."/>
            <person name="Rodriguez B."/>
            <person name="Murad R."/>
            <person name="Mortazavi A."/>
        </authorList>
    </citation>
    <scope>NUCLEOTIDE SEQUENCE [LARGE SCALE GENOMIC DNA]</scope>
    <source>
        <strain evidence="4 5">ALL</strain>
    </source>
</reference>
<comment type="similarity">
    <text evidence="2">Belongs to the SNF7 family.</text>
</comment>
<dbReference type="PANTHER" id="PTHR22761">
    <property type="entry name" value="CHARGED MULTIVESICULAR BODY PROTEIN"/>
    <property type="match status" value="1"/>
</dbReference>
<keyword evidence="3" id="KW-0967">Endosome</keyword>
<evidence type="ECO:0000313" key="4">
    <source>
        <dbReference type="EMBL" id="TKR80008.1"/>
    </source>
</evidence>
<comment type="caution">
    <text evidence="4">The sequence shown here is derived from an EMBL/GenBank/DDBJ whole genome shotgun (WGS) entry which is preliminary data.</text>
</comment>
<dbReference type="EMBL" id="AZBU02000004">
    <property type="protein sequence ID" value="TKR80008.1"/>
    <property type="molecule type" value="Genomic_DNA"/>
</dbReference>
<dbReference type="GO" id="GO:0032511">
    <property type="term" value="P:late endosome to vacuole transport via multivesicular body sorting pathway"/>
    <property type="evidence" value="ECO:0007669"/>
    <property type="project" value="TreeGrafter"/>
</dbReference>
<dbReference type="Pfam" id="PF03357">
    <property type="entry name" value="Snf7"/>
    <property type="match status" value="1"/>
</dbReference>
<evidence type="ECO:0000313" key="5">
    <source>
        <dbReference type="Proteomes" id="UP000298663"/>
    </source>
</evidence>
<reference evidence="4 5" key="1">
    <citation type="journal article" date="2015" name="Genome Biol.">
        <title>Comparative genomics of Steinernema reveals deeply conserved gene regulatory networks.</title>
        <authorList>
            <person name="Dillman A.R."/>
            <person name="Macchietto M."/>
            <person name="Porter C.F."/>
            <person name="Rogers A."/>
            <person name="Williams B."/>
            <person name="Antoshechkin I."/>
            <person name="Lee M.M."/>
            <person name="Goodwin Z."/>
            <person name="Lu X."/>
            <person name="Lewis E.E."/>
            <person name="Goodrich-Blair H."/>
            <person name="Stock S.P."/>
            <person name="Adams B.J."/>
            <person name="Sternberg P.W."/>
            <person name="Mortazavi A."/>
        </authorList>
    </citation>
    <scope>NUCLEOTIDE SEQUENCE [LARGE SCALE GENOMIC DNA]</scope>
    <source>
        <strain evidence="4 5">ALL</strain>
    </source>
</reference>
<comment type="subcellular location">
    <subcellularLocation>
        <location evidence="1">Endosome</location>
    </subcellularLocation>
</comment>
<proteinExistence type="inferred from homology"/>
<dbReference type="GO" id="GO:0005771">
    <property type="term" value="C:multivesicular body"/>
    <property type="evidence" value="ECO:0007669"/>
    <property type="project" value="TreeGrafter"/>
</dbReference>
<evidence type="ECO:0000256" key="2">
    <source>
        <dbReference type="ARBA" id="ARBA00006190"/>
    </source>
</evidence>
<dbReference type="Gene3D" id="6.10.250.1710">
    <property type="match status" value="1"/>
</dbReference>
<organism evidence="4 5">
    <name type="scientific">Steinernema carpocapsae</name>
    <name type="common">Entomopathogenic nematode</name>
    <dbReference type="NCBI Taxonomy" id="34508"/>
    <lineage>
        <taxon>Eukaryota</taxon>
        <taxon>Metazoa</taxon>
        <taxon>Ecdysozoa</taxon>
        <taxon>Nematoda</taxon>
        <taxon>Chromadorea</taxon>
        <taxon>Rhabditida</taxon>
        <taxon>Tylenchina</taxon>
        <taxon>Panagrolaimomorpha</taxon>
        <taxon>Strongyloidoidea</taxon>
        <taxon>Steinernematidae</taxon>
        <taxon>Steinernema</taxon>
    </lineage>
</organism>
<evidence type="ECO:0008006" key="6">
    <source>
        <dbReference type="Google" id="ProtNLM"/>
    </source>
</evidence>
<evidence type="ECO:0000256" key="3">
    <source>
        <dbReference type="ARBA" id="ARBA00022753"/>
    </source>
</evidence>
<dbReference type="GO" id="GO:0009898">
    <property type="term" value="C:cytoplasmic side of plasma membrane"/>
    <property type="evidence" value="ECO:0007669"/>
    <property type="project" value="TreeGrafter"/>
</dbReference>
<dbReference type="PANTHER" id="PTHR22761:SF10">
    <property type="entry name" value="GH13992P"/>
    <property type="match status" value="1"/>
</dbReference>
<dbReference type="AlphaFoldDB" id="A0A4U5NB59"/>
<dbReference type="Proteomes" id="UP000298663">
    <property type="component" value="Unassembled WGS sequence"/>
</dbReference>
<accession>A0A4U5NB59</accession>
<sequence length="225" mass="25180">MSLLNRIFGKRKKEPETLSTADSIQKLRDIEDMMIKKQDFLEKKIETEVALAKKHAASNKKAALQALKRKKQLEKQLQHVDGVLSTTEYQRNALENASMNTEVLKAMGAAARTLKAAQDELNVDKVHDLMDDIAEQQQIADEIGEAISKPVGFGFETDEDDLMKELEALEQEELDKQLLDVCSVPANDLDLNKLPEAPTTQLPARKEKGLDIDDDLAEIKAWAAL</sequence>
<dbReference type="GO" id="GO:0006900">
    <property type="term" value="P:vesicle budding from membrane"/>
    <property type="evidence" value="ECO:0007669"/>
    <property type="project" value="TreeGrafter"/>
</dbReference>
<gene>
    <name evidence="4" type="ORF">L596_014148</name>
</gene>
<keyword evidence="5" id="KW-1185">Reference proteome</keyword>
<name>A0A4U5NB59_STECR</name>
<dbReference type="OrthoDB" id="5592979at2759"/>
<dbReference type="STRING" id="34508.A0A4U5NB59"/>
<evidence type="ECO:0000256" key="1">
    <source>
        <dbReference type="ARBA" id="ARBA00004177"/>
    </source>
</evidence>